<evidence type="ECO:0000256" key="11">
    <source>
        <dbReference type="ARBA" id="ARBA00023180"/>
    </source>
</evidence>
<dbReference type="Pfam" id="PF01471">
    <property type="entry name" value="PG_binding_1"/>
    <property type="match status" value="2"/>
</dbReference>
<dbReference type="InterPro" id="IPR006026">
    <property type="entry name" value="Peptidase_Metallo"/>
</dbReference>
<keyword evidence="3" id="KW-0449">Lipoprotein</keyword>
<evidence type="ECO:0000259" key="15">
    <source>
        <dbReference type="SMART" id="SM00235"/>
    </source>
</evidence>
<dbReference type="PANTHER" id="PTHR10201:SF249">
    <property type="entry name" value="METALLOENDOPROTEINASE 1-MMP"/>
    <property type="match status" value="1"/>
</dbReference>
<dbReference type="Pfam" id="PF00413">
    <property type="entry name" value="Peptidase_M10"/>
    <property type="match status" value="2"/>
</dbReference>
<dbReference type="OrthoDB" id="406838at2759"/>
<keyword evidence="3" id="KW-0336">GPI-anchor</keyword>
<keyword evidence="10" id="KW-0865">Zymogen</keyword>
<evidence type="ECO:0000256" key="1">
    <source>
        <dbReference type="ARBA" id="ARBA00004471"/>
    </source>
</evidence>
<evidence type="ECO:0000256" key="6">
    <source>
        <dbReference type="ARBA" id="ARBA00022729"/>
    </source>
</evidence>
<feature type="binding site" evidence="13">
    <location>
        <position position="543"/>
    </location>
    <ligand>
        <name>Ca(2+)</name>
        <dbReference type="ChEBI" id="CHEBI:29108"/>
        <label>3</label>
    </ligand>
</feature>
<protein>
    <submittedName>
        <fullName evidence="16">Metalloendoproteinase 1-like</fullName>
    </submittedName>
</protein>
<dbReference type="Gene3D" id="3.40.390.10">
    <property type="entry name" value="Collagenase (Catalytic Domain)"/>
    <property type="match status" value="2"/>
</dbReference>
<keyword evidence="8 13" id="KW-0862">Zinc</keyword>
<keyword evidence="17" id="KW-1185">Reference proteome</keyword>
<dbReference type="InterPro" id="IPR002477">
    <property type="entry name" value="Peptidoglycan-bd-like"/>
</dbReference>
<organism evidence="16 17">
    <name type="scientific">Gossypium australe</name>
    <dbReference type="NCBI Taxonomy" id="47621"/>
    <lineage>
        <taxon>Eukaryota</taxon>
        <taxon>Viridiplantae</taxon>
        <taxon>Streptophyta</taxon>
        <taxon>Embryophyta</taxon>
        <taxon>Tracheophyta</taxon>
        <taxon>Spermatophyta</taxon>
        <taxon>Magnoliopsida</taxon>
        <taxon>eudicotyledons</taxon>
        <taxon>Gunneridae</taxon>
        <taxon>Pentapetalae</taxon>
        <taxon>rosids</taxon>
        <taxon>malvids</taxon>
        <taxon>Malvales</taxon>
        <taxon>Malvaceae</taxon>
        <taxon>Malvoideae</taxon>
        <taxon>Gossypium</taxon>
    </lineage>
</organism>
<keyword evidence="11" id="KW-0325">Glycoprotein</keyword>
<gene>
    <name evidence="16" type="ORF">EPI10_026946</name>
</gene>
<keyword evidence="14" id="KW-1133">Transmembrane helix</keyword>
<dbReference type="GO" id="GO:0008270">
    <property type="term" value="F:zinc ion binding"/>
    <property type="evidence" value="ECO:0007669"/>
    <property type="project" value="InterPro"/>
</dbReference>
<keyword evidence="14" id="KW-0472">Membrane</keyword>
<evidence type="ECO:0000256" key="12">
    <source>
        <dbReference type="PIRSR" id="PIRSR621190-1"/>
    </source>
</evidence>
<dbReference type="GO" id="GO:0030198">
    <property type="term" value="P:extracellular matrix organization"/>
    <property type="evidence" value="ECO:0007669"/>
    <property type="project" value="TreeGrafter"/>
</dbReference>
<dbReference type="PANTHER" id="PTHR10201">
    <property type="entry name" value="MATRIX METALLOPROTEINASE"/>
    <property type="match status" value="1"/>
</dbReference>
<dbReference type="CDD" id="cd04278">
    <property type="entry name" value="ZnMc_MMP"/>
    <property type="match status" value="2"/>
</dbReference>
<keyword evidence="13" id="KW-0106">Calcium</keyword>
<dbReference type="SUPFAM" id="SSF47090">
    <property type="entry name" value="PGBD-like"/>
    <property type="match status" value="2"/>
</dbReference>
<evidence type="ECO:0000313" key="16">
    <source>
        <dbReference type="EMBL" id="KAA3460262.1"/>
    </source>
</evidence>
<comment type="similarity">
    <text evidence="2">Belongs to the peptidase M10A family. Matrix metalloproteinases (MMPs) subfamily.</text>
</comment>
<evidence type="ECO:0000256" key="9">
    <source>
        <dbReference type="ARBA" id="ARBA00023049"/>
    </source>
</evidence>
<dbReference type="InterPro" id="IPR021190">
    <property type="entry name" value="Pept_M10A"/>
</dbReference>
<name>A0A5B6UVT9_9ROSI</name>
<dbReference type="GO" id="GO:0006508">
    <property type="term" value="P:proteolysis"/>
    <property type="evidence" value="ECO:0007669"/>
    <property type="project" value="UniProtKB-KW"/>
</dbReference>
<comment type="caution">
    <text evidence="16">The sequence shown here is derived from an EMBL/GenBank/DDBJ whole genome shotgun (WGS) entry which is preliminary data.</text>
</comment>
<evidence type="ECO:0000256" key="8">
    <source>
        <dbReference type="ARBA" id="ARBA00022833"/>
    </source>
</evidence>
<feature type="binding site" evidence="13">
    <location>
        <position position="589"/>
    </location>
    <ligand>
        <name>Zn(2+)</name>
        <dbReference type="ChEBI" id="CHEBI:29105"/>
        <label>2</label>
        <note>catalytic</note>
    </ligand>
</feature>
<feature type="binding site" evidence="13">
    <location>
        <position position="551"/>
    </location>
    <ligand>
        <name>Zn(2+)</name>
        <dbReference type="ChEBI" id="CHEBI:29105"/>
        <label>1</label>
    </ligand>
</feature>
<dbReference type="GO" id="GO:0030574">
    <property type="term" value="P:collagen catabolic process"/>
    <property type="evidence" value="ECO:0007669"/>
    <property type="project" value="TreeGrafter"/>
</dbReference>
<dbReference type="FunFam" id="3.40.390.10:FF:000018">
    <property type="entry name" value="Metalloendoproteinase 1"/>
    <property type="match status" value="2"/>
</dbReference>
<feature type="binding site" evidence="13">
    <location>
        <position position="566"/>
    </location>
    <ligand>
        <name>Ca(2+)</name>
        <dbReference type="ChEBI" id="CHEBI:29108"/>
        <label>3</label>
    </ligand>
</feature>
<evidence type="ECO:0000256" key="10">
    <source>
        <dbReference type="ARBA" id="ARBA00023145"/>
    </source>
</evidence>
<evidence type="ECO:0000256" key="2">
    <source>
        <dbReference type="ARBA" id="ARBA00009614"/>
    </source>
</evidence>
<keyword evidence="7" id="KW-0378">Hydrolase</keyword>
<dbReference type="SUPFAM" id="SSF55486">
    <property type="entry name" value="Metalloproteases ('zincins'), catalytic domain"/>
    <property type="match status" value="2"/>
</dbReference>
<keyword evidence="4" id="KW-0645">Protease</keyword>
<dbReference type="Proteomes" id="UP000325315">
    <property type="component" value="Unassembled WGS sequence"/>
</dbReference>
<dbReference type="GO" id="GO:0005886">
    <property type="term" value="C:plasma membrane"/>
    <property type="evidence" value="ECO:0007669"/>
    <property type="project" value="UniProtKB-SubCell"/>
</dbReference>
<feature type="binding site" evidence="13">
    <location>
        <position position="563"/>
    </location>
    <ligand>
        <name>Ca(2+)</name>
        <dbReference type="ChEBI" id="CHEBI:29108"/>
        <label>3</label>
    </ligand>
</feature>
<dbReference type="InterPro" id="IPR036365">
    <property type="entry name" value="PGBD-like_sf"/>
</dbReference>
<evidence type="ECO:0000256" key="14">
    <source>
        <dbReference type="SAM" id="Phobius"/>
    </source>
</evidence>
<feature type="binding site" evidence="13">
    <location>
        <position position="536"/>
    </location>
    <ligand>
        <name>Zn(2+)</name>
        <dbReference type="ChEBI" id="CHEBI:29105"/>
        <label>1</label>
    </ligand>
</feature>
<feature type="binding site" evidence="13">
    <location>
        <position position="599"/>
    </location>
    <ligand>
        <name>Zn(2+)</name>
        <dbReference type="ChEBI" id="CHEBI:29105"/>
        <label>2</label>
        <note>catalytic</note>
    </ligand>
</feature>
<sequence>MIKALVPKITNNRNNYVSFLFFFHFFFCFLPRLCFPTKIISGQATVITTDDHNGTWHNFTRFKDAEKGRHVSGISKLKKYFQRFGYLSIPDNQNDNFTDVFDAQFESAMVLYQQKFGLSIIGKLDSETISTIMSPRCGVSDTGPTIHATKHFADFYGTLRWDHGSSMTLTHAFSSTDMIDYINLPKIKTVFKRSFSKWASVIPVNFTEIDNYPSANIRIGFFRGNHGDSQPFDGVLGVLAHAFSPENGRFHLDKDETWAVDFKKVKSKAAIDLESVVTHEIGHILGLAHSSVKEAVMYPSLKPRSKKVNLKLDDVEGVQALYGSNPNFKFSSLLKSENSYNKAMSLNPRSCRQVTVITIDDQNATWYNFTRFKDAEKGCHISGMSELKKYFQRFGYLSIPNNQNDNFTDVFDAQFESAVILYQQKFGLPVTGKLDSETISTIMSPRCGVSDTEPTIHATKHFAYFYGRPRWDRGSSMTLTYAFSPTDMINYISLPEIKTVFKRSFSRWASVIPVNFTEIDDYPSANIKIGFFKGDHGDGQPFDGVLGVLAHAFSPENGRFHLDEDETWAVDFEKVKSKTAIDLESVATHEIGHILGLAHSSIKEAVMYPSLKPRSKKVNLKLDDVEGVQALYGSNPNFKYSSLLAYENSYNKAINLNQRYCSWTFSIVVVVFFSLFMIT</sequence>
<feature type="binding site" evidence="13">
    <location>
        <position position="566"/>
    </location>
    <ligand>
        <name>Ca(2+)</name>
        <dbReference type="ChEBI" id="CHEBI:29108"/>
        <label>1</label>
    </ligand>
</feature>
<dbReference type="AlphaFoldDB" id="A0A5B6UVT9"/>
<evidence type="ECO:0000256" key="3">
    <source>
        <dbReference type="ARBA" id="ARBA00022622"/>
    </source>
</evidence>
<keyword evidence="9" id="KW-0482">Metalloprotease</keyword>
<feature type="transmembrane region" description="Helical" evidence="14">
    <location>
        <begin position="16"/>
        <end position="35"/>
    </location>
</feature>
<keyword evidence="5 13" id="KW-0479">Metal-binding</keyword>
<evidence type="ECO:0000256" key="7">
    <source>
        <dbReference type="ARBA" id="ARBA00022801"/>
    </source>
</evidence>
<dbReference type="InterPro" id="IPR033739">
    <property type="entry name" value="M10A_MMP"/>
</dbReference>
<feature type="binding site" evidence="13">
    <location>
        <position position="544"/>
    </location>
    <ligand>
        <name>Ca(2+)</name>
        <dbReference type="ChEBI" id="CHEBI:29108"/>
        <label>3</label>
    </ligand>
</feature>
<evidence type="ECO:0000313" key="17">
    <source>
        <dbReference type="Proteomes" id="UP000325315"/>
    </source>
</evidence>
<dbReference type="GO" id="GO:0004222">
    <property type="term" value="F:metalloendopeptidase activity"/>
    <property type="evidence" value="ECO:0007669"/>
    <property type="project" value="InterPro"/>
</dbReference>
<feature type="active site" evidence="12">
    <location>
        <position position="590"/>
    </location>
</feature>
<keyword evidence="6" id="KW-0732">Signal</keyword>
<dbReference type="InterPro" id="IPR001818">
    <property type="entry name" value="Pept_M10_metallopeptidase"/>
</dbReference>
<feature type="binding site" description="in inhibited form" evidence="13">
    <location>
        <position position="447"/>
    </location>
    <ligand>
        <name>Zn(2+)</name>
        <dbReference type="ChEBI" id="CHEBI:29105"/>
        <label>2</label>
        <note>catalytic</note>
    </ligand>
</feature>
<keyword evidence="14" id="KW-0812">Transmembrane</keyword>
<dbReference type="GO" id="GO:0098552">
    <property type="term" value="C:side of membrane"/>
    <property type="evidence" value="ECO:0007669"/>
    <property type="project" value="UniProtKB-KW"/>
</dbReference>
<dbReference type="GO" id="GO:0031012">
    <property type="term" value="C:extracellular matrix"/>
    <property type="evidence" value="ECO:0007669"/>
    <property type="project" value="InterPro"/>
</dbReference>
<feature type="binding site" evidence="13">
    <location>
        <position position="561"/>
    </location>
    <ligand>
        <name>Zn(2+)</name>
        <dbReference type="ChEBI" id="CHEBI:29105"/>
        <label>1</label>
    </ligand>
</feature>
<comment type="subcellular location">
    <subcellularLocation>
        <location evidence="1">Cell membrane</location>
        <topology evidence="1">Lipid-anchor</topology>
        <topology evidence="1">GPI-anchor</topology>
        <orientation evidence="1">Extracellular side</orientation>
    </subcellularLocation>
</comment>
<dbReference type="InterPro" id="IPR024079">
    <property type="entry name" value="MetalloPept_cat_dom_sf"/>
</dbReference>
<dbReference type="PRINTS" id="PR00138">
    <property type="entry name" value="MATRIXIN"/>
</dbReference>
<dbReference type="SMART" id="SM00235">
    <property type="entry name" value="ZnMc"/>
    <property type="match status" value="2"/>
</dbReference>
<comment type="cofactor">
    <cofactor evidence="13">
        <name>Ca(2+)</name>
        <dbReference type="ChEBI" id="CHEBI:29108"/>
    </cofactor>
    <text evidence="13">Can bind about 5 Ca(2+) ions per subunit.</text>
</comment>
<feature type="binding site" evidence="13">
    <location>
        <position position="538"/>
    </location>
    <ligand>
        <name>Zn(2+)</name>
        <dbReference type="ChEBI" id="CHEBI:29105"/>
        <label>1</label>
    </ligand>
</feature>
<dbReference type="EMBL" id="SMMG02000009">
    <property type="protein sequence ID" value="KAA3460262.1"/>
    <property type="molecule type" value="Genomic_DNA"/>
</dbReference>
<feature type="binding site" evidence="13">
    <location>
        <position position="607"/>
    </location>
    <ligand>
        <name>Zn(2+)</name>
        <dbReference type="ChEBI" id="CHEBI:29105"/>
        <label>2</label>
        <note>catalytic</note>
    </ligand>
</feature>
<feature type="binding site" evidence="13">
    <location>
        <position position="593"/>
    </location>
    <ligand>
        <name>Zn(2+)</name>
        <dbReference type="ChEBI" id="CHEBI:29105"/>
        <label>2</label>
        <note>catalytic</note>
    </ligand>
</feature>
<accession>A0A5B6UVT9</accession>
<proteinExistence type="inferred from homology"/>
<feature type="domain" description="Peptidase metallopeptidase" evidence="15">
    <location>
        <begin position="157"/>
        <end position="324"/>
    </location>
</feature>
<evidence type="ECO:0000256" key="4">
    <source>
        <dbReference type="ARBA" id="ARBA00022670"/>
    </source>
</evidence>
<feature type="domain" description="Peptidase metallopeptidase" evidence="15">
    <location>
        <begin position="467"/>
        <end position="634"/>
    </location>
</feature>
<feature type="transmembrane region" description="Helical" evidence="14">
    <location>
        <begin position="660"/>
        <end position="678"/>
    </location>
</feature>
<comment type="cofactor">
    <cofactor evidence="13">
        <name>Zn(2+)</name>
        <dbReference type="ChEBI" id="CHEBI:29105"/>
    </cofactor>
    <text evidence="13">Binds 2 Zn(2+) ions per subunit.</text>
</comment>
<evidence type="ECO:0000256" key="5">
    <source>
        <dbReference type="ARBA" id="ARBA00022723"/>
    </source>
</evidence>
<evidence type="ECO:0000256" key="13">
    <source>
        <dbReference type="PIRSR" id="PIRSR621190-2"/>
    </source>
</evidence>
<reference evidence="17" key="1">
    <citation type="journal article" date="2019" name="Plant Biotechnol. J.">
        <title>Genome sequencing of the Australian wild diploid species Gossypium australe highlights disease resistance and delayed gland morphogenesis.</title>
        <authorList>
            <person name="Cai Y."/>
            <person name="Cai X."/>
            <person name="Wang Q."/>
            <person name="Wang P."/>
            <person name="Zhang Y."/>
            <person name="Cai C."/>
            <person name="Xu Y."/>
            <person name="Wang K."/>
            <person name="Zhou Z."/>
            <person name="Wang C."/>
            <person name="Geng S."/>
            <person name="Li B."/>
            <person name="Dong Q."/>
            <person name="Hou Y."/>
            <person name="Wang H."/>
            <person name="Ai P."/>
            <person name="Liu Z."/>
            <person name="Yi F."/>
            <person name="Sun M."/>
            <person name="An G."/>
            <person name="Cheng J."/>
            <person name="Zhang Y."/>
            <person name="Shi Q."/>
            <person name="Xie Y."/>
            <person name="Shi X."/>
            <person name="Chang Y."/>
            <person name="Huang F."/>
            <person name="Chen Y."/>
            <person name="Hong S."/>
            <person name="Mi L."/>
            <person name="Sun Q."/>
            <person name="Zhang L."/>
            <person name="Zhou B."/>
            <person name="Peng R."/>
            <person name="Zhang X."/>
            <person name="Liu F."/>
        </authorList>
    </citation>
    <scope>NUCLEOTIDE SEQUENCE [LARGE SCALE GENOMIC DNA]</scope>
    <source>
        <strain evidence="17">cv. PA1801</strain>
    </source>
</reference>